<dbReference type="Proteomes" id="UP000430146">
    <property type="component" value="Unassembled WGS sequence"/>
</dbReference>
<organism evidence="1 2">
    <name type="scientific">Mycolicibacterium vanbaalenii</name>
    <name type="common">Mycobacterium vanbaalenii</name>
    <dbReference type="NCBI Taxonomy" id="110539"/>
    <lineage>
        <taxon>Bacteria</taxon>
        <taxon>Bacillati</taxon>
        <taxon>Actinomycetota</taxon>
        <taxon>Actinomycetes</taxon>
        <taxon>Mycobacteriales</taxon>
        <taxon>Mycobacteriaceae</taxon>
        <taxon>Mycolicibacterium</taxon>
    </lineage>
</organism>
<accession>A0A5S9R8L9</accession>
<dbReference type="AlphaFoldDB" id="A0A5S9R8L9"/>
<sequence>MPQEKKLTLARLAGKCGLKTRQAQEAAEDLGLNLKRGAAVVAPWQEKLLRPALERMKRKNDGRVADRTFYLSQPVGPVRYESDDDHSGYLAEEERPAFPNGEMQRLLNPILKRMLDEKGDTG</sequence>
<dbReference type="OrthoDB" id="9900258at2"/>
<evidence type="ECO:0000313" key="1">
    <source>
        <dbReference type="EMBL" id="CAA0134643.1"/>
    </source>
</evidence>
<dbReference type="EMBL" id="CACSIP010000056">
    <property type="protein sequence ID" value="CAA0134643.1"/>
    <property type="molecule type" value="Genomic_DNA"/>
</dbReference>
<proteinExistence type="predicted"/>
<name>A0A5S9R8L9_MYCVN</name>
<keyword evidence="2" id="KW-1185">Reference proteome</keyword>
<protein>
    <submittedName>
        <fullName evidence="1">Uncharacterized protein</fullName>
    </submittedName>
</protein>
<dbReference type="RefSeq" id="WP_159234810.1">
    <property type="nucleotide sequence ID" value="NZ_CACSIP010000056.1"/>
</dbReference>
<reference evidence="1 2" key="1">
    <citation type="submission" date="2019-11" db="EMBL/GenBank/DDBJ databases">
        <authorList>
            <person name="Holert J."/>
        </authorList>
    </citation>
    <scope>NUCLEOTIDE SEQUENCE [LARGE SCALE GENOMIC DNA]</scope>
    <source>
        <strain evidence="1">BC8_1</strain>
    </source>
</reference>
<evidence type="ECO:0000313" key="2">
    <source>
        <dbReference type="Proteomes" id="UP000430146"/>
    </source>
</evidence>
<gene>
    <name evidence="1" type="ORF">AELLOGFF_01785</name>
</gene>